<reference evidence="1" key="1">
    <citation type="submission" date="2024-07" db="EMBL/GenBank/DDBJ databases">
        <title>Metagenome and Metagenome-Assembled Genomes of Archaea from a hot spring from the geothermal field of Los Azufres, Mexico.</title>
        <authorList>
            <person name="Marin-Paredes R."/>
            <person name="Martinez-Romero E."/>
            <person name="Servin-Garciduenas L.E."/>
        </authorList>
    </citation>
    <scope>NUCLEOTIDE SEQUENCE</scope>
    <source>
        <strain evidence="1">AZ1-454</strain>
    </source>
</reference>
<dbReference type="Proteomes" id="UP000053480">
    <property type="component" value="Unassembled WGS sequence"/>
</dbReference>
<gene>
    <name evidence="1" type="ORF">TQ35_0001355</name>
</gene>
<evidence type="ECO:0000313" key="2">
    <source>
        <dbReference type="Proteomes" id="UP000053480"/>
    </source>
</evidence>
<name>A0ACC6TLV8_9CREN</name>
<protein>
    <submittedName>
        <fullName evidence="1">Bifunctional nuclease domain-containing protein</fullName>
    </submittedName>
</protein>
<comment type="caution">
    <text evidence="1">The sequence shown here is derived from an EMBL/GenBank/DDBJ whole genome shotgun (WGS) entry which is preliminary data.</text>
</comment>
<evidence type="ECO:0000313" key="1">
    <source>
        <dbReference type="EMBL" id="MEW9490845.1"/>
    </source>
</evidence>
<proteinExistence type="predicted"/>
<dbReference type="EMBL" id="JZWS03000001">
    <property type="protein sequence ID" value="MEW9490845.1"/>
    <property type="molecule type" value="Genomic_DNA"/>
</dbReference>
<organism evidence="1 2">
    <name type="scientific">Candidatus Aramenus sulfurataquae</name>
    <dbReference type="NCBI Taxonomy" id="1326980"/>
    <lineage>
        <taxon>Archaea</taxon>
        <taxon>Thermoproteota</taxon>
        <taxon>Thermoprotei</taxon>
        <taxon>Sulfolobales</taxon>
        <taxon>Sulfolobaceae</taxon>
        <taxon>Candidatus Aramenus</taxon>
    </lineage>
</organism>
<sequence>MSEQSDYIRVNNVDAFFYPLNGVTVIVCYLEDGREFNLFYVPAEIVMAINKIKKQSEESINLDKRETIYDILSFVPEISEELAKRINKVVIDDMIDTVYVATVELKFDGVIIQKRMIPSHAIYLALITNKPIFVKRKLVEEQERDREQERK</sequence>
<accession>A0ACC6TLV8</accession>